<evidence type="ECO:0000259" key="16">
    <source>
        <dbReference type="PROSITE" id="PS50158"/>
    </source>
</evidence>
<feature type="domain" description="CCHC-type" evidence="16">
    <location>
        <begin position="454"/>
        <end position="467"/>
    </location>
</feature>
<dbReference type="Ensembl" id="ENSSANT00000008678.1">
    <property type="protein sequence ID" value="ENSSANP00000008081.1"/>
    <property type="gene ID" value="ENSSANG00000004606.1"/>
</dbReference>
<dbReference type="SUPFAM" id="SSF50630">
    <property type="entry name" value="Acid proteases"/>
    <property type="match status" value="1"/>
</dbReference>
<dbReference type="InterPro" id="IPR041577">
    <property type="entry name" value="RT_RNaseH_2"/>
</dbReference>
<dbReference type="Proteomes" id="UP000472260">
    <property type="component" value="Unassembled WGS sequence"/>
</dbReference>
<accession>A0A671KRA8</accession>
<dbReference type="InterPro" id="IPR036875">
    <property type="entry name" value="Znf_CCHC_sf"/>
</dbReference>
<evidence type="ECO:0000256" key="8">
    <source>
        <dbReference type="ARBA" id="ARBA00022759"/>
    </source>
</evidence>
<dbReference type="Pfam" id="PF17919">
    <property type="entry name" value="RT_RNaseH_2"/>
    <property type="match status" value="1"/>
</dbReference>
<dbReference type="InterPro" id="IPR021109">
    <property type="entry name" value="Peptidase_aspartic_dom_sf"/>
</dbReference>
<keyword evidence="7" id="KW-0064">Aspartyl protease</keyword>
<dbReference type="InterPro" id="IPR001878">
    <property type="entry name" value="Znf_CCHC"/>
</dbReference>
<dbReference type="GO" id="GO:0006508">
    <property type="term" value="P:proteolysis"/>
    <property type="evidence" value="ECO:0007669"/>
    <property type="project" value="UniProtKB-KW"/>
</dbReference>
<dbReference type="FunFam" id="3.30.70.270:FF:000020">
    <property type="entry name" value="Transposon Tf2-6 polyprotein-like Protein"/>
    <property type="match status" value="1"/>
</dbReference>
<organism evidence="18 19">
    <name type="scientific">Sinocyclocheilus anshuiensis</name>
    <dbReference type="NCBI Taxonomy" id="1608454"/>
    <lineage>
        <taxon>Eukaryota</taxon>
        <taxon>Metazoa</taxon>
        <taxon>Chordata</taxon>
        <taxon>Craniata</taxon>
        <taxon>Vertebrata</taxon>
        <taxon>Euteleostomi</taxon>
        <taxon>Actinopterygii</taxon>
        <taxon>Neopterygii</taxon>
        <taxon>Teleostei</taxon>
        <taxon>Ostariophysi</taxon>
        <taxon>Cypriniformes</taxon>
        <taxon>Cyprinidae</taxon>
        <taxon>Cyprininae</taxon>
        <taxon>Sinocyclocheilus</taxon>
    </lineage>
</organism>
<dbReference type="InterPro" id="IPR048271">
    <property type="entry name" value="PNMA_N"/>
</dbReference>
<dbReference type="GO" id="GO:0016779">
    <property type="term" value="F:nucleotidyltransferase activity"/>
    <property type="evidence" value="ECO:0007669"/>
    <property type="project" value="UniProtKB-KW"/>
</dbReference>
<evidence type="ECO:0000313" key="19">
    <source>
        <dbReference type="Proteomes" id="UP000472260"/>
    </source>
</evidence>
<dbReference type="InterPro" id="IPR043128">
    <property type="entry name" value="Rev_trsase/Diguanyl_cyclase"/>
</dbReference>
<evidence type="ECO:0000256" key="11">
    <source>
        <dbReference type="ARBA" id="ARBA00022908"/>
    </source>
</evidence>
<feature type="region of interest" description="Disordered" evidence="15">
    <location>
        <begin position="488"/>
        <end position="511"/>
    </location>
</feature>
<protein>
    <recommendedName>
        <fullName evidence="2">ribonuclease H</fullName>
        <ecNumber evidence="2">3.1.26.4</ecNumber>
    </recommendedName>
</protein>
<comment type="similarity">
    <text evidence="1">Belongs to the beta type-B retroviral polymerase family. HERV class-II K(HML-2) pol subfamily.</text>
</comment>
<keyword evidence="6" id="KW-0540">Nuclease</keyword>
<dbReference type="PANTHER" id="PTHR37984">
    <property type="entry name" value="PROTEIN CBG26694"/>
    <property type="match status" value="1"/>
</dbReference>
<dbReference type="GO" id="GO:0008270">
    <property type="term" value="F:zinc ion binding"/>
    <property type="evidence" value="ECO:0007669"/>
    <property type="project" value="UniProtKB-KW"/>
</dbReference>
<keyword evidence="9" id="KW-0460">Magnesium</keyword>
<dbReference type="GO" id="GO:0003677">
    <property type="term" value="F:DNA binding"/>
    <property type="evidence" value="ECO:0007669"/>
    <property type="project" value="UniProtKB-KW"/>
</dbReference>
<keyword evidence="14" id="KW-0863">Zinc-finger</keyword>
<evidence type="ECO:0000259" key="17">
    <source>
        <dbReference type="PROSITE" id="PS50878"/>
    </source>
</evidence>
<sequence length="1356" mass="152016">MAQLKNWCVGEGIDPVKALLVKEVPPETEVGLIEETMQTIKVLGRVKVRGRMYDPQSQSLTVLCECREKVNTATIPLDVVPEGSAMTWRIFGPSELEKEPQAQAAGDGQDVPQQESSFFPPLQASTPEAIIRAVGDILQLTSKPTHGDNSLYRRLRTFSGVMPIPLGEEQLENWVEQARLMIEECDRPEREKKMRIMESVKGPALEILQAVRFNNPSATSRDYIDILETTFGNPESGEELYFAFRMMCQDPKEKLSEFLRRLERVLNKVVKKGGLQLSTADNARLDQLIKGAIRSDLMILNLGLRDRRGSPPTFLELLNEIRLEEEQEASRRRIHPPQGVYAKSAAVTPDTELKELKAEIHQLRAQVSELSVIAAMSGHRSTRAPPSVTPAAENSEDKNVHALKKEVVKLRKQVSVMSVKPKYSPATETCPQETPSRPWQQRPSTARDPSDFFCYRCGEDGHFANKCVSPENYLQVIQKLLQAQRKYKQNYKSDNETRTKNTNASVKRSSVNVQTNSLPKGLVGPPSTARIKINGKPCTALLDSGSQVTIIFDSWYAEHLSHIQLNSVTGLAIWGLSESESSYPYKGYIQVELELPQMYKCYKVKSVPVLALVCPDPRCSESIPVLIGTNVRGVQPFKSRTKTEDTENINSVNIQVQEKNCLLVPAVKSTEENKDLPVAEVRWSGPGPLSIPPATEYVAICKVKENQDIGDSILILERARSPALPPSVLVQPVVLFSKMLDPNNFLVLLSNESVKQTAIPVGTVIAYLHVVDLVTDAPNPKVASVPAMDPSLFDFSESPISKEWKERLSQKLAKHSNVFSVEEWDVGLARGVEHHIRLNDNTSFRERSRRIAPADLDDLRRHLQGLLAAGIIKESRSPYASPIVLARKKNGQLRMCVDYRTLNRRTIPDQYTVPRIDDALDCLSGSKWFSVLDLRSGYYQIPMAEEDKEKTAFICPLGFFQFERMPQGITGAPATFQRLMEKAVGDMHMLEVIVYLDDLIVFGQTLEEHEQRLLKVITRLEEAGLKLSFDKCQFCRSQVTYVGHIVSEHGIATDPDKVEAVKRWKPPTDLSSLQSFLGFCGYYRRFIKNYSIIVRPLTELCKGYPPTQKKQKSTSAAAKTYYKVNEPFGDRWDQSCSEAFRNIIHCLTNAPVLAFGDPTKPYILHIDASCQGLGAVLNQEYPEGLRPVAFASRKLSASEKNYPVHQLEFLALKWAVVDKFHDYLYGAQFTVRTDNNPLTYILTTAKLNATGHRWLSELATYHFTLQYRPGSSNIDADALSRNPLPTIEEGWQTVTNESVQALCKQIKCCETSIEPTTIAESLGLSPDGIPECFAYPVRLDLGSLSQLSHKDLVTAQ</sequence>
<keyword evidence="5" id="KW-0548">Nucleotidyltransferase</keyword>
<evidence type="ECO:0000256" key="15">
    <source>
        <dbReference type="SAM" id="MobiDB-lite"/>
    </source>
</evidence>
<dbReference type="FunFam" id="3.10.20.370:FF:000001">
    <property type="entry name" value="Retrovirus-related Pol polyprotein from transposon 17.6-like protein"/>
    <property type="match status" value="1"/>
</dbReference>
<dbReference type="PROSITE" id="PS00141">
    <property type="entry name" value="ASP_PROTEASE"/>
    <property type="match status" value="1"/>
</dbReference>
<evidence type="ECO:0000256" key="4">
    <source>
        <dbReference type="ARBA" id="ARBA00022679"/>
    </source>
</evidence>
<evidence type="ECO:0000256" key="9">
    <source>
        <dbReference type="ARBA" id="ARBA00022842"/>
    </source>
</evidence>
<proteinExistence type="inferred from homology"/>
<reference evidence="18" key="1">
    <citation type="submission" date="2025-08" db="UniProtKB">
        <authorList>
            <consortium name="Ensembl"/>
        </authorList>
    </citation>
    <scope>IDENTIFICATION</scope>
</reference>
<dbReference type="Pfam" id="PF14893">
    <property type="entry name" value="PNMA"/>
    <property type="match status" value="1"/>
</dbReference>
<dbReference type="PROSITE" id="PS50158">
    <property type="entry name" value="ZF_CCHC"/>
    <property type="match status" value="1"/>
</dbReference>
<dbReference type="FunFam" id="3.10.10.10:FF:000004">
    <property type="entry name" value="Uncharacterized protein"/>
    <property type="match status" value="1"/>
</dbReference>
<dbReference type="Gene3D" id="3.10.20.370">
    <property type="match status" value="1"/>
</dbReference>
<evidence type="ECO:0000256" key="7">
    <source>
        <dbReference type="ARBA" id="ARBA00022750"/>
    </source>
</evidence>
<evidence type="ECO:0000313" key="18">
    <source>
        <dbReference type="Ensembl" id="ENSSANP00000008081.1"/>
    </source>
</evidence>
<dbReference type="Gene3D" id="3.30.70.270">
    <property type="match status" value="2"/>
</dbReference>
<evidence type="ECO:0000256" key="6">
    <source>
        <dbReference type="ARBA" id="ARBA00022722"/>
    </source>
</evidence>
<dbReference type="PANTHER" id="PTHR37984:SF5">
    <property type="entry name" value="PROTEIN NYNRIN-LIKE"/>
    <property type="match status" value="1"/>
</dbReference>
<dbReference type="GO" id="GO:0004523">
    <property type="term" value="F:RNA-DNA hybrid ribonuclease activity"/>
    <property type="evidence" value="ECO:0007669"/>
    <property type="project" value="UniProtKB-EC"/>
</dbReference>
<dbReference type="GO" id="GO:0015074">
    <property type="term" value="P:DNA integration"/>
    <property type="evidence" value="ECO:0007669"/>
    <property type="project" value="UniProtKB-KW"/>
</dbReference>
<dbReference type="InterPro" id="IPR048270">
    <property type="entry name" value="PNMA_C"/>
</dbReference>
<keyword evidence="6" id="KW-0378">Hydrolase</keyword>
<evidence type="ECO:0000256" key="2">
    <source>
        <dbReference type="ARBA" id="ARBA00012180"/>
    </source>
</evidence>
<dbReference type="Gene3D" id="3.10.10.10">
    <property type="entry name" value="HIV Type 1 Reverse Transcriptase, subunit A, domain 1"/>
    <property type="match status" value="1"/>
</dbReference>
<name>A0A671KRA8_9TELE</name>
<dbReference type="Pfam" id="PF20846">
    <property type="entry name" value="PNMA_N"/>
    <property type="match status" value="1"/>
</dbReference>
<dbReference type="InterPro" id="IPR000477">
    <property type="entry name" value="RT_dom"/>
</dbReference>
<dbReference type="PROSITE" id="PS50878">
    <property type="entry name" value="RT_POL"/>
    <property type="match status" value="1"/>
</dbReference>
<keyword evidence="3" id="KW-0645">Protease</keyword>
<feature type="region of interest" description="Disordered" evidence="15">
    <location>
        <begin position="98"/>
        <end position="117"/>
    </location>
</feature>
<keyword evidence="11" id="KW-0229">DNA integration</keyword>
<keyword evidence="14" id="KW-0862">Zinc</keyword>
<evidence type="ECO:0000256" key="12">
    <source>
        <dbReference type="ARBA" id="ARBA00023125"/>
    </source>
</evidence>
<dbReference type="InterPro" id="IPR050951">
    <property type="entry name" value="Retrovirus_Pol_polyprotein"/>
</dbReference>
<dbReference type="GO" id="GO:0003723">
    <property type="term" value="F:RNA binding"/>
    <property type="evidence" value="ECO:0007669"/>
    <property type="project" value="UniProtKB-KW"/>
</dbReference>
<dbReference type="CDD" id="cd09274">
    <property type="entry name" value="RNase_HI_RT_Ty3"/>
    <property type="match status" value="1"/>
</dbReference>
<feature type="compositionally biased region" description="Polar residues" evidence="15">
    <location>
        <begin position="500"/>
        <end position="511"/>
    </location>
</feature>
<feature type="domain" description="Reverse transcriptase" evidence="17">
    <location>
        <begin position="867"/>
        <end position="1046"/>
    </location>
</feature>
<dbReference type="SUPFAM" id="SSF57756">
    <property type="entry name" value="Retrovirus zinc finger-like domains"/>
    <property type="match status" value="1"/>
</dbReference>
<evidence type="ECO:0000256" key="5">
    <source>
        <dbReference type="ARBA" id="ARBA00022695"/>
    </source>
</evidence>
<evidence type="ECO:0000256" key="1">
    <source>
        <dbReference type="ARBA" id="ARBA00010879"/>
    </source>
</evidence>
<keyword evidence="19" id="KW-1185">Reference proteome</keyword>
<keyword evidence="8" id="KW-0255">Endonuclease</keyword>
<feature type="compositionally biased region" description="Polar residues" evidence="15">
    <location>
        <begin position="426"/>
        <end position="444"/>
    </location>
</feature>
<dbReference type="GO" id="GO:0004190">
    <property type="term" value="F:aspartic-type endopeptidase activity"/>
    <property type="evidence" value="ECO:0007669"/>
    <property type="project" value="UniProtKB-KW"/>
</dbReference>
<keyword evidence="4" id="KW-0808">Transferase</keyword>
<reference evidence="18" key="2">
    <citation type="submission" date="2025-09" db="UniProtKB">
        <authorList>
            <consortium name="Ensembl"/>
        </authorList>
    </citation>
    <scope>IDENTIFICATION</scope>
</reference>
<evidence type="ECO:0000256" key="10">
    <source>
        <dbReference type="ARBA" id="ARBA00022884"/>
    </source>
</evidence>
<keyword evidence="10" id="KW-0694">RNA-binding</keyword>
<evidence type="ECO:0000256" key="3">
    <source>
        <dbReference type="ARBA" id="ARBA00022670"/>
    </source>
</evidence>
<dbReference type="InterPro" id="IPR001969">
    <property type="entry name" value="Aspartic_peptidase_AS"/>
</dbReference>
<dbReference type="SUPFAM" id="SSF56672">
    <property type="entry name" value="DNA/RNA polymerases"/>
    <property type="match status" value="1"/>
</dbReference>
<dbReference type="InterPro" id="IPR043502">
    <property type="entry name" value="DNA/RNA_pol_sf"/>
</dbReference>
<evidence type="ECO:0000256" key="13">
    <source>
        <dbReference type="ARBA" id="ARBA00023268"/>
    </source>
</evidence>
<keyword evidence="12" id="KW-0238">DNA-binding</keyword>
<dbReference type="EC" id="3.1.26.4" evidence="2"/>
<keyword evidence="13" id="KW-0511">Multifunctional enzyme</keyword>
<evidence type="ECO:0000256" key="14">
    <source>
        <dbReference type="PROSITE-ProRule" id="PRU00047"/>
    </source>
</evidence>
<dbReference type="Pfam" id="PF00078">
    <property type="entry name" value="RVT_1"/>
    <property type="match status" value="1"/>
</dbReference>
<dbReference type="CDD" id="cd01647">
    <property type="entry name" value="RT_LTR"/>
    <property type="match status" value="1"/>
</dbReference>
<keyword evidence="14" id="KW-0479">Metal-binding</keyword>
<dbReference type="CDD" id="cd00303">
    <property type="entry name" value="retropepsin_like"/>
    <property type="match status" value="1"/>
</dbReference>
<feature type="region of interest" description="Disordered" evidence="15">
    <location>
        <begin position="423"/>
        <end position="445"/>
    </location>
</feature>